<sequence length="745" mass="80462">MRRSSVVAIILGVLVLGSAGALLSFNRPAAQSAVPTVRESPTVPRLDEALVAPEESVVPHDGGAQRPASAVLLEGVVVDEDGHPVTGASVAAMTPPRLMKDTPRPTDEPDLVEQAGGETQRFGDYVSDRFETEVDDAGRFVLEVAQAGPHFLVASAEGFVVTRVDVSAPAKDLRLVLRAGGQVVGTVVSAAGSALADVNLFLFAEGSQTHVAEATSDEQGRFELRTVQPGRYTLKAVFDTGAPHRMSRVVDVRPSEPTTVSLRMDTGRSVSGTVVDEAGRPVAHAEVSARTDREAYAELYEREDGYRVSNSSARTDASGRFTVHHLLPGACLLSVEKPGYVQREHDGEDSQRAVVAGATDVTLVMRYQGSILGRLRRSDGTPITRFSVNDEPIEHDDGAFRFPIQQPGVTWLTLEAPDLLRTVREVRIEPGQDVDLGDLVLDAGQRIRGRVMDTRTSAPIEGAKVAVRHTRAGSEGTEAPELASAKTDATGVFELAPVEAGSLRLDVSRSGYLPLRSSLRVSEEPLELRLSSGARVSGTVKDREGRPANVVLRVFPLGDHQGHSPSILQVRDGTFDVAGLEPGEYVFKALSVHDSLGNAWSEERSSRYVPRRVTLAPEERRVLQIQEQEGRSTLRLRMPRFTGVAPEDVAPHAAVLIPGSVPQVRTYSGFERLMREQGVPGPLKPSSPEVVYDALPAGRYTYLLIGKRPQGGPYMVHSEVLVVPEAQTVNRDLQPVWTPITYIIL</sequence>
<reference evidence="1 2" key="1">
    <citation type="submission" date="2016-10" db="EMBL/GenBank/DDBJ databases">
        <authorList>
            <person name="Varghese N."/>
            <person name="Submissions S."/>
        </authorList>
    </citation>
    <scope>NUCLEOTIDE SEQUENCE [LARGE SCALE GENOMIC DNA]</scope>
    <source>
        <strain evidence="1 2">DSM 16525</strain>
    </source>
</reference>
<comment type="caution">
    <text evidence="1">The sequence shown here is derived from an EMBL/GenBank/DDBJ whole genome shotgun (WGS) entry which is preliminary data.</text>
</comment>
<dbReference type="Pfam" id="PF13620">
    <property type="entry name" value="CarboxypepD_reg"/>
    <property type="match status" value="3"/>
</dbReference>
<protein>
    <submittedName>
        <fullName evidence="1">Carboxypeptidase regulatory-like domain-containing protein</fullName>
    </submittedName>
</protein>
<dbReference type="SUPFAM" id="SSF49452">
    <property type="entry name" value="Starch-binding domain-like"/>
    <property type="match status" value="1"/>
</dbReference>
<gene>
    <name evidence="1" type="ORF">SAMN05443572_111248</name>
</gene>
<organism evidence="1 2">
    <name type="scientific">Myxococcus fulvus</name>
    <dbReference type="NCBI Taxonomy" id="33"/>
    <lineage>
        <taxon>Bacteria</taxon>
        <taxon>Pseudomonadati</taxon>
        <taxon>Myxococcota</taxon>
        <taxon>Myxococcia</taxon>
        <taxon>Myxococcales</taxon>
        <taxon>Cystobacterineae</taxon>
        <taxon>Myxococcaceae</taxon>
        <taxon>Myxococcus</taxon>
    </lineage>
</organism>
<dbReference type="InterPro" id="IPR013784">
    <property type="entry name" value="Carb-bd-like_fold"/>
</dbReference>
<evidence type="ECO:0000313" key="2">
    <source>
        <dbReference type="Proteomes" id="UP000183760"/>
    </source>
</evidence>
<dbReference type="Gene3D" id="2.60.40.1120">
    <property type="entry name" value="Carboxypeptidase-like, regulatory domain"/>
    <property type="match status" value="3"/>
</dbReference>
<evidence type="ECO:0000313" key="1">
    <source>
        <dbReference type="EMBL" id="SEU36629.1"/>
    </source>
</evidence>
<name>A0ABY1CTT6_MYXFU</name>
<keyword evidence="2" id="KW-1185">Reference proteome</keyword>
<dbReference type="Proteomes" id="UP000183760">
    <property type="component" value="Unassembled WGS sequence"/>
</dbReference>
<dbReference type="EMBL" id="FOIB01000011">
    <property type="protein sequence ID" value="SEU36629.1"/>
    <property type="molecule type" value="Genomic_DNA"/>
</dbReference>
<dbReference type="InterPro" id="IPR008969">
    <property type="entry name" value="CarboxyPept-like_regulatory"/>
</dbReference>
<dbReference type="SUPFAM" id="SSF49464">
    <property type="entry name" value="Carboxypeptidase regulatory domain-like"/>
    <property type="match status" value="3"/>
</dbReference>
<proteinExistence type="predicted"/>
<accession>A0ABY1CTT6</accession>